<dbReference type="EMBL" id="BDDD01006205">
    <property type="protein sequence ID" value="GAV90376.1"/>
    <property type="molecule type" value="Genomic_DNA"/>
</dbReference>
<organism evidence="1 2">
    <name type="scientific">Cephalotus follicularis</name>
    <name type="common">Albany pitcher plant</name>
    <dbReference type="NCBI Taxonomy" id="3775"/>
    <lineage>
        <taxon>Eukaryota</taxon>
        <taxon>Viridiplantae</taxon>
        <taxon>Streptophyta</taxon>
        <taxon>Embryophyta</taxon>
        <taxon>Tracheophyta</taxon>
        <taxon>Spermatophyta</taxon>
        <taxon>Magnoliopsida</taxon>
        <taxon>eudicotyledons</taxon>
        <taxon>Gunneridae</taxon>
        <taxon>Pentapetalae</taxon>
        <taxon>rosids</taxon>
        <taxon>fabids</taxon>
        <taxon>Oxalidales</taxon>
        <taxon>Cephalotaceae</taxon>
        <taxon>Cephalotus</taxon>
    </lineage>
</organism>
<evidence type="ECO:0000313" key="1">
    <source>
        <dbReference type="EMBL" id="GAV90376.1"/>
    </source>
</evidence>
<sequence>MTASKIYLYIHGHGYPGLRSGKSSLLALCTDSLCNKQVNGAGAWQTELSIKPFLASTPK</sequence>
<reference evidence="2" key="1">
    <citation type="submission" date="2016-04" db="EMBL/GenBank/DDBJ databases">
        <title>Cephalotus genome sequencing.</title>
        <authorList>
            <person name="Fukushima K."/>
            <person name="Hasebe M."/>
            <person name="Fang X."/>
        </authorList>
    </citation>
    <scope>NUCLEOTIDE SEQUENCE [LARGE SCALE GENOMIC DNA]</scope>
    <source>
        <strain evidence="2">cv. St1</strain>
    </source>
</reference>
<dbReference type="AlphaFoldDB" id="A0A1Q3DCV5"/>
<protein>
    <submittedName>
        <fullName evidence="1">Uncharacterized protein</fullName>
    </submittedName>
</protein>
<name>A0A1Q3DCV5_CEPFO</name>
<gene>
    <name evidence="1" type="ORF">CFOL_v3_33785</name>
</gene>
<dbReference type="InParanoid" id="A0A1Q3DCV5"/>
<keyword evidence="2" id="KW-1185">Reference proteome</keyword>
<comment type="caution">
    <text evidence="1">The sequence shown here is derived from an EMBL/GenBank/DDBJ whole genome shotgun (WGS) entry which is preliminary data.</text>
</comment>
<proteinExistence type="predicted"/>
<evidence type="ECO:0000313" key="2">
    <source>
        <dbReference type="Proteomes" id="UP000187406"/>
    </source>
</evidence>
<dbReference type="Proteomes" id="UP000187406">
    <property type="component" value="Unassembled WGS sequence"/>
</dbReference>
<accession>A0A1Q3DCV5</accession>